<gene>
    <name evidence="1" type="ORF">DWY88_14120</name>
</gene>
<proteinExistence type="predicted"/>
<comment type="caution">
    <text evidence="1">The sequence shown here is derived from an EMBL/GenBank/DDBJ whole genome shotgun (WGS) entry which is preliminary data.</text>
</comment>
<dbReference type="Proteomes" id="UP000286137">
    <property type="component" value="Unassembled WGS sequence"/>
</dbReference>
<name>A0A412BU97_MEDGN</name>
<reference evidence="1 2" key="1">
    <citation type="submission" date="2018-08" db="EMBL/GenBank/DDBJ databases">
        <title>A genome reference for cultivated species of the human gut microbiota.</title>
        <authorList>
            <person name="Zou Y."/>
            <person name="Xue W."/>
            <person name="Luo G."/>
        </authorList>
    </citation>
    <scope>NUCLEOTIDE SEQUENCE [LARGE SCALE GENOMIC DNA]</scope>
    <source>
        <strain evidence="1 2">AF27-4BH</strain>
    </source>
</reference>
<accession>A0A412BU97</accession>
<evidence type="ECO:0000313" key="2">
    <source>
        <dbReference type="Proteomes" id="UP000286137"/>
    </source>
</evidence>
<dbReference type="EMBL" id="QRTJ01000035">
    <property type="protein sequence ID" value="RGQ63340.1"/>
    <property type="molecule type" value="Genomic_DNA"/>
</dbReference>
<dbReference type="AlphaFoldDB" id="A0A412BU97"/>
<evidence type="ECO:0000313" key="1">
    <source>
        <dbReference type="EMBL" id="RGQ63340.1"/>
    </source>
</evidence>
<organism evidence="1 2">
    <name type="scientific">Mediterraneibacter gnavus</name>
    <name type="common">Ruminococcus gnavus</name>
    <dbReference type="NCBI Taxonomy" id="33038"/>
    <lineage>
        <taxon>Bacteria</taxon>
        <taxon>Bacillati</taxon>
        <taxon>Bacillota</taxon>
        <taxon>Clostridia</taxon>
        <taxon>Lachnospirales</taxon>
        <taxon>Lachnospiraceae</taxon>
        <taxon>Mediterraneibacter</taxon>
    </lineage>
</organism>
<sequence length="106" mass="13095">MCTIFFHDQYLFIFVLYQNKYKQALINLKNLTKQVPFYRHYKFFSLFNCQTPAFFESRIHYFNKLLTSLKVAWYIEIQLSRHKKLIGQFYYVIFITNLFQIKPVKI</sequence>
<protein>
    <submittedName>
        <fullName evidence="1">Uncharacterized protein</fullName>
    </submittedName>
</protein>